<protein>
    <recommendedName>
        <fullName evidence="2">NADH:ubiquinone reductase (non-electrogenic)</fullName>
        <ecNumber evidence="2">1.6.5.9</ecNumber>
    </recommendedName>
</protein>
<keyword evidence="12" id="KW-1185">Reference proteome</keyword>
<dbReference type="InterPro" id="IPR036188">
    <property type="entry name" value="FAD/NAD-bd_sf"/>
</dbReference>
<comment type="catalytic activity">
    <reaction evidence="8">
        <text>a quinone + NADH + H(+) = a quinol + NAD(+)</text>
        <dbReference type="Rhea" id="RHEA:46160"/>
        <dbReference type="ChEBI" id="CHEBI:15378"/>
        <dbReference type="ChEBI" id="CHEBI:24646"/>
        <dbReference type="ChEBI" id="CHEBI:57540"/>
        <dbReference type="ChEBI" id="CHEBI:57945"/>
        <dbReference type="ChEBI" id="CHEBI:132124"/>
        <dbReference type="EC" id="1.6.5.9"/>
    </reaction>
</comment>
<evidence type="ECO:0000256" key="8">
    <source>
        <dbReference type="ARBA" id="ARBA00047599"/>
    </source>
</evidence>
<dbReference type="Pfam" id="PF07992">
    <property type="entry name" value="Pyr_redox_2"/>
    <property type="match status" value="1"/>
</dbReference>
<evidence type="ECO:0000313" key="12">
    <source>
        <dbReference type="Proteomes" id="UP000537592"/>
    </source>
</evidence>
<comment type="caution">
    <text evidence="11">The sequence shown here is derived from an EMBL/GenBank/DDBJ whole genome shotgun (WGS) entry which is preliminary data.</text>
</comment>
<organism evidence="11 12">
    <name type="scientific">Pseudochelatococcus contaminans</name>
    <dbReference type="NCBI Taxonomy" id="1538103"/>
    <lineage>
        <taxon>Bacteria</taxon>
        <taxon>Pseudomonadati</taxon>
        <taxon>Pseudomonadota</taxon>
        <taxon>Alphaproteobacteria</taxon>
        <taxon>Hyphomicrobiales</taxon>
        <taxon>Chelatococcaceae</taxon>
        <taxon>Pseudochelatococcus</taxon>
    </lineage>
</organism>
<keyword evidence="7" id="KW-0520">NAD</keyword>
<feature type="domain" description="External alternative NADH-ubiquinone oxidoreductase-like C-terminal" evidence="10">
    <location>
        <begin position="365"/>
        <end position="419"/>
    </location>
</feature>
<dbReference type="PANTHER" id="PTHR43706">
    <property type="entry name" value="NADH DEHYDROGENASE"/>
    <property type="match status" value="1"/>
</dbReference>
<accession>A0A7W6EHP1</accession>
<evidence type="ECO:0000256" key="6">
    <source>
        <dbReference type="ARBA" id="ARBA00023002"/>
    </source>
</evidence>
<dbReference type="Pfam" id="PF22366">
    <property type="entry name" value="NDH2_C"/>
    <property type="match status" value="1"/>
</dbReference>
<dbReference type="InterPro" id="IPR054585">
    <property type="entry name" value="NDH2-like_C"/>
</dbReference>
<dbReference type="EMBL" id="JACICC010000005">
    <property type="protein sequence ID" value="MBB3810334.1"/>
    <property type="molecule type" value="Genomic_DNA"/>
</dbReference>
<evidence type="ECO:0000313" key="11">
    <source>
        <dbReference type="EMBL" id="MBB3810334.1"/>
    </source>
</evidence>
<dbReference type="EC" id="1.6.5.9" evidence="2"/>
<dbReference type="GO" id="GO:0050136">
    <property type="term" value="F:NADH dehydrogenase (quinone) (non-electrogenic) activity"/>
    <property type="evidence" value="ECO:0007669"/>
    <property type="project" value="UniProtKB-EC"/>
</dbReference>
<dbReference type="Proteomes" id="UP000537592">
    <property type="component" value="Unassembled WGS sequence"/>
</dbReference>
<feature type="domain" description="FAD/NAD(P)-binding" evidence="9">
    <location>
        <begin position="24"/>
        <end position="341"/>
    </location>
</feature>
<evidence type="ECO:0000256" key="5">
    <source>
        <dbReference type="ARBA" id="ARBA00022946"/>
    </source>
</evidence>
<keyword evidence="4" id="KW-0274">FAD</keyword>
<dbReference type="SUPFAM" id="SSF51905">
    <property type="entry name" value="FAD/NAD(P)-binding domain"/>
    <property type="match status" value="1"/>
</dbReference>
<proteinExistence type="inferred from homology"/>
<keyword evidence="6 11" id="KW-0560">Oxidoreductase</keyword>
<dbReference type="InterPro" id="IPR045024">
    <property type="entry name" value="NDH-2"/>
</dbReference>
<evidence type="ECO:0000259" key="10">
    <source>
        <dbReference type="Pfam" id="PF22366"/>
    </source>
</evidence>
<evidence type="ECO:0000256" key="2">
    <source>
        <dbReference type="ARBA" id="ARBA00012637"/>
    </source>
</evidence>
<dbReference type="PANTHER" id="PTHR43706:SF47">
    <property type="entry name" value="EXTERNAL NADH-UBIQUINONE OXIDOREDUCTASE 1, MITOCHONDRIAL-RELATED"/>
    <property type="match status" value="1"/>
</dbReference>
<keyword evidence="5" id="KW-0809">Transit peptide</keyword>
<sequence length="452" mass="49144">MTAPASSPMRETASGLETASGRHRVVVVGAGFGGLEVVQRLAGSGVAVTLVDRRNHHLFQPLLYQVAGASLSPSDIAWPIRALFRKRRDVRTLLGEVRHVDTDERHVLLEDGPALAYDTLVIATGATHSYFGHDEWEPFAPGLKSLEDATTIRRRVLLAFEEAERETDTARRAALQTFVIIGGGPSGVELAGTIAELAHRTLAHDFRIIDPDATRVVLIEAGQRLLSVFPEDMSAYTRQALEKLGVEVRLGMPVTDCSSDGVIVDGALVPAQTILWAAGVQASPAARWLNAEADRAGRVIVGPDLTVPGQRDIFVIGDTAAATGPDGKPVPGLAPAAKQAGQYVARLIRQRMRGSKTTTPFRYRHQGNLATIGSRLAVVDMGRIRLRGTLAWWMWKLIHIYFLIGVQNRLSVALSWLWTHGMGYRGSRLITYNNYDGYGAAKKNDKEGPSVE</sequence>
<evidence type="ECO:0000256" key="7">
    <source>
        <dbReference type="ARBA" id="ARBA00023027"/>
    </source>
</evidence>
<dbReference type="PRINTS" id="PR00368">
    <property type="entry name" value="FADPNR"/>
</dbReference>
<dbReference type="Gene3D" id="3.50.50.100">
    <property type="match status" value="1"/>
</dbReference>
<dbReference type="InterPro" id="IPR023753">
    <property type="entry name" value="FAD/NAD-binding_dom"/>
</dbReference>
<name>A0A7W6EHP1_9HYPH</name>
<dbReference type="AlphaFoldDB" id="A0A7W6EHP1"/>
<comment type="similarity">
    <text evidence="1">Belongs to the NADH dehydrogenase family.</text>
</comment>
<evidence type="ECO:0000256" key="3">
    <source>
        <dbReference type="ARBA" id="ARBA00022630"/>
    </source>
</evidence>
<gene>
    <name evidence="11" type="ORF">FHS81_002430</name>
</gene>
<keyword evidence="3" id="KW-0285">Flavoprotein</keyword>
<evidence type="ECO:0000259" key="9">
    <source>
        <dbReference type="Pfam" id="PF07992"/>
    </source>
</evidence>
<dbReference type="PRINTS" id="PR00411">
    <property type="entry name" value="PNDRDTASEI"/>
</dbReference>
<evidence type="ECO:0000256" key="1">
    <source>
        <dbReference type="ARBA" id="ARBA00005272"/>
    </source>
</evidence>
<evidence type="ECO:0000256" key="4">
    <source>
        <dbReference type="ARBA" id="ARBA00022827"/>
    </source>
</evidence>
<reference evidence="11 12" key="1">
    <citation type="submission" date="2020-08" db="EMBL/GenBank/DDBJ databases">
        <title>Genomic Encyclopedia of Type Strains, Phase IV (KMG-IV): sequencing the most valuable type-strain genomes for metagenomic binning, comparative biology and taxonomic classification.</title>
        <authorList>
            <person name="Goeker M."/>
        </authorList>
    </citation>
    <scope>NUCLEOTIDE SEQUENCE [LARGE SCALE GENOMIC DNA]</scope>
    <source>
        <strain evidence="11 12">DSM 28760</strain>
    </source>
</reference>